<dbReference type="GO" id="GO:0022625">
    <property type="term" value="C:cytosolic large ribosomal subunit"/>
    <property type="evidence" value="ECO:0007669"/>
    <property type="project" value="TreeGrafter"/>
</dbReference>
<dbReference type="InterPro" id="IPR037121">
    <property type="entry name" value="Ribosomal_bL25_C"/>
</dbReference>
<gene>
    <name evidence="5" type="primary">rplY</name>
    <name evidence="5" type="synonym">ctc</name>
    <name evidence="8" type="ORF">ENF30_01860</name>
</gene>
<dbReference type="InterPro" id="IPR020930">
    <property type="entry name" value="Ribosomal_uL5_bac-type"/>
</dbReference>
<dbReference type="AlphaFoldDB" id="A0A7V0NEE8"/>
<dbReference type="Proteomes" id="UP000885706">
    <property type="component" value="Unassembled WGS sequence"/>
</dbReference>
<dbReference type="Gene3D" id="2.40.240.10">
    <property type="entry name" value="Ribosomal Protein L25, Chain P"/>
    <property type="match status" value="1"/>
</dbReference>
<comment type="function">
    <text evidence="5">This is one of the proteins that binds to the 5S RNA in the ribosome where it forms part of the central protuberance.</text>
</comment>
<evidence type="ECO:0000256" key="4">
    <source>
        <dbReference type="ARBA" id="ARBA00023274"/>
    </source>
</evidence>
<comment type="caution">
    <text evidence="8">The sequence shown here is derived from an EMBL/GenBank/DDBJ whole genome shotgun (WGS) entry which is preliminary data.</text>
</comment>
<dbReference type="GO" id="GO:0003735">
    <property type="term" value="F:structural constituent of ribosome"/>
    <property type="evidence" value="ECO:0007669"/>
    <property type="project" value="InterPro"/>
</dbReference>
<dbReference type="NCBIfam" id="TIGR00731">
    <property type="entry name" value="bL25_bact_ctc"/>
    <property type="match status" value="1"/>
</dbReference>
<reference evidence="8" key="1">
    <citation type="journal article" date="2020" name="mSystems">
        <title>Genome- and Community-Level Interaction Insights into Carbon Utilization and Element Cycling Functions of Hydrothermarchaeota in Hydrothermal Sediment.</title>
        <authorList>
            <person name="Zhou Z."/>
            <person name="Liu Y."/>
            <person name="Xu W."/>
            <person name="Pan J."/>
            <person name="Luo Z.H."/>
            <person name="Li M."/>
        </authorList>
    </citation>
    <scope>NUCLEOTIDE SEQUENCE [LARGE SCALE GENOMIC DNA]</scope>
    <source>
        <strain evidence="8">HyVt-113</strain>
    </source>
</reference>
<dbReference type="InterPro" id="IPR020057">
    <property type="entry name" value="Ribosomal_bL25_b-dom"/>
</dbReference>
<evidence type="ECO:0000256" key="5">
    <source>
        <dbReference type="HAMAP-Rule" id="MF_01334"/>
    </source>
</evidence>
<dbReference type="HAMAP" id="MF_01334">
    <property type="entry name" value="Ribosomal_bL25_CTC"/>
    <property type="match status" value="1"/>
</dbReference>
<keyword evidence="4 5" id="KW-0687">Ribonucleoprotein</keyword>
<dbReference type="Pfam" id="PF14693">
    <property type="entry name" value="Ribosomal_TL5_C"/>
    <property type="match status" value="1"/>
</dbReference>
<dbReference type="InterPro" id="IPR029751">
    <property type="entry name" value="Ribosomal_L25_dom"/>
</dbReference>
<comment type="similarity">
    <text evidence="5">Belongs to the bacterial ribosomal protein bL25 family. CTC subfamily.</text>
</comment>
<feature type="domain" description="Large ribosomal subunit protein bL25 beta" evidence="7">
    <location>
        <begin position="110"/>
        <end position="191"/>
    </location>
</feature>
<dbReference type="EMBL" id="DQWQ01000081">
    <property type="protein sequence ID" value="HDD35525.1"/>
    <property type="molecule type" value="Genomic_DNA"/>
</dbReference>
<evidence type="ECO:0000259" key="6">
    <source>
        <dbReference type="Pfam" id="PF01386"/>
    </source>
</evidence>
<name>A0A7V0NEE8_DESA2</name>
<dbReference type="Gene3D" id="2.170.120.20">
    <property type="entry name" value="Ribosomal protein L25, beta domain"/>
    <property type="match status" value="1"/>
</dbReference>
<dbReference type="InterPro" id="IPR011035">
    <property type="entry name" value="Ribosomal_bL25/Gln-tRNA_synth"/>
</dbReference>
<protein>
    <recommendedName>
        <fullName evidence="5">Large ribosomal subunit protein bL25</fullName>
    </recommendedName>
    <alternativeName>
        <fullName evidence="5">General stress protein CTC</fullName>
    </alternativeName>
</protein>
<proteinExistence type="inferred from homology"/>
<dbReference type="InterPro" id="IPR001021">
    <property type="entry name" value="Ribosomal_bL25_long"/>
</dbReference>
<keyword evidence="2 5" id="KW-0694">RNA-binding</keyword>
<organism evidence="8">
    <name type="scientific">Desulfofervidus auxilii</name>
    <dbReference type="NCBI Taxonomy" id="1621989"/>
    <lineage>
        <taxon>Bacteria</taxon>
        <taxon>Pseudomonadati</taxon>
        <taxon>Thermodesulfobacteriota</taxon>
        <taxon>Candidatus Desulfofervidia</taxon>
        <taxon>Candidatus Desulfofervidales</taxon>
        <taxon>Candidatus Desulfofervidaceae</taxon>
        <taxon>Candidatus Desulfofervidus</taxon>
    </lineage>
</organism>
<dbReference type="SUPFAM" id="SSF50715">
    <property type="entry name" value="Ribosomal protein L25-like"/>
    <property type="match status" value="1"/>
</dbReference>
<dbReference type="InterPro" id="IPR020056">
    <property type="entry name" value="Rbsml_bL25/Gln-tRNA_synth_N"/>
</dbReference>
<dbReference type="GO" id="GO:0008097">
    <property type="term" value="F:5S rRNA binding"/>
    <property type="evidence" value="ECO:0007669"/>
    <property type="project" value="InterPro"/>
</dbReference>
<evidence type="ECO:0000256" key="2">
    <source>
        <dbReference type="ARBA" id="ARBA00022884"/>
    </source>
</evidence>
<evidence type="ECO:0000313" key="8">
    <source>
        <dbReference type="EMBL" id="HDD35525.1"/>
    </source>
</evidence>
<sequence>MKEASVEHVLKAQIRKRTGKEITKKLRRQGFIPAVLYGPATSSIPITVELSSFLKFLTKGRGTSSFIDLEIVSEGSSQRKKVLIKDMDFHPITDKIIHVDFYEIAMDKILTMDIPVVLVGKAKGVERGGVVEQHLRELSVSGLPHLLPNQIEIDVSNLDIGDSIHIGDIIMPEGVKIDEDPQVPVVTVVPPEEEVVVEEEAETVT</sequence>
<dbReference type="PANTHER" id="PTHR33284:SF1">
    <property type="entry name" value="RIBOSOMAL PROTEIN L25_GLN-TRNA SYNTHETASE, ANTI-CODON-BINDING DOMAIN-CONTAINING PROTEIN"/>
    <property type="match status" value="1"/>
</dbReference>
<evidence type="ECO:0000256" key="1">
    <source>
        <dbReference type="ARBA" id="ARBA00022730"/>
    </source>
</evidence>
<evidence type="ECO:0000259" key="7">
    <source>
        <dbReference type="Pfam" id="PF14693"/>
    </source>
</evidence>
<comment type="subunit">
    <text evidence="5">Part of the 50S ribosomal subunit; part of the 5S rRNA/L5/L18/L25 subcomplex. Contacts the 5S rRNA. Binds to the 5S rRNA independently of L5 and L18.</text>
</comment>
<accession>A0A7V0NEE8</accession>
<dbReference type="CDD" id="cd00495">
    <property type="entry name" value="Ribosomal_L25_TL5_CTC"/>
    <property type="match status" value="1"/>
</dbReference>
<dbReference type="Pfam" id="PF01386">
    <property type="entry name" value="Ribosomal_L25p"/>
    <property type="match status" value="1"/>
</dbReference>
<keyword evidence="3 5" id="KW-0689">Ribosomal protein</keyword>
<keyword evidence="1 5" id="KW-0699">rRNA-binding</keyword>
<feature type="domain" description="Large ribosomal subunit protein bL25 L25" evidence="6">
    <location>
        <begin position="10"/>
        <end position="101"/>
    </location>
</feature>
<dbReference type="GO" id="GO:0006412">
    <property type="term" value="P:translation"/>
    <property type="evidence" value="ECO:0007669"/>
    <property type="project" value="UniProtKB-UniRule"/>
</dbReference>
<evidence type="ECO:0000256" key="3">
    <source>
        <dbReference type="ARBA" id="ARBA00022980"/>
    </source>
</evidence>
<dbReference type="PANTHER" id="PTHR33284">
    <property type="entry name" value="RIBOSOMAL PROTEIN L25/GLN-TRNA SYNTHETASE, ANTI-CODON-BINDING DOMAIN-CONTAINING PROTEIN"/>
    <property type="match status" value="1"/>
</dbReference>